<gene>
    <name evidence="2" type="ORF">EZ313_05725</name>
</gene>
<proteinExistence type="predicted"/>
<evidence type="ECO:0000313" key="3">
    <source>
        <dbReference type="Proteomes" id="UP000298180"/>
    </source>
</evidence>
<dbReference type="AlphaFoldDB" id="A0A4Z0C5F9"/>
<dbReference type="EMBL" id="SMLM01000001">
    <property type="protein sequence ID" value="TFZ06142.1"/>
    <property type="molecule type" value="Genomic_DNA"/>
</dbReference>
<feature type="chain" id="PRO_5021329775" evidence="1">
    <location>
        <begin position="22"/>
        <end position="68"/>
    </location>
</feature>
<name>A0A4Z0C5F9_9BURK</name>
<sequence>MSNPWARKNPFMSMWLTAANAAAGSARGHATSAARRQVAAAQAETARQILDFWTGKPKKPVARKRPRR</sequence>
<keyword evidence="1" id="KW-0732">Signal</keyword>
<organism evidence="2 3">
    <name type="scientific">Ramlibacter henchirensis</name>
    <dbReference type="NCBI Taxonomy" id="204072"/>
    <lineage>
        <taxon>Bacteria</taxon>
        <taxon>Pseudomonadati</taxon>
        <taxon>Pseudomonadota</taxon>
        <taxon>Betaproteobacteria</taxon>
        <taxon>Burkholderiales</taxon>
        <taxon>Comamonadaceae</taxon>
        <taxon>Ramlibacter</taxon>
    </lineage>
</organism>
<accession>A0A4Z0C5F9</accession>
<feature type="signal peptide" evidence="1">
    <location>
        <begin position="1"/>
        <end position="21"/>
    </location>
</feature>
<evidence type="ECO:0000313" key="2">
    <source>
        <dbReference type="EMBL" id="TFZ06142.1"/>
    </source>
</evidence>
<evidence type="ECO:0000256" key="1">
    <source>
        <dbReference type="SAM" id="SignalP"/>
    </source>
</evidence>
<keyword evidence="3" id="KW-1185">Reference proteome</keyword>
<dbReference type="RefSeq" id="WP_135262228.1">
    <property type="nucleotide sequence ID" value="NZ_SMLM01000001.1"/>
</dbReference>
<comment type="caution">
    <text evidence="2">The sequence shown here is derived from an EMBL/GenBank/DDBJ whole genome shotgun (WGS) entry which is preliminary data.</text>
</comment>
<protein>
    <submittedName>
        <fullName evidence="2">Uncharacterized protein</fullName>
    </submittedName>
</protein>
<dbReference type="Proteomes" id="UP000298180">
    <property type="component" value="Unassembled WGS sequence"/>
</dbReference>
<reference evidence="2 3" key="1">
    <citation type="submission" date="2019-03" db="EMBL/GenBank/DDBJ databases">
        <title>Ramlibacter henchirensis DSM 14656, whole genome shotgun sequence.</title>
        <authorList>
            <person name="Zhang X."/>
            <person name="Feng G."/>
            <person name="Zhu H."/>
        </authorList>
    </citation>
    <scope>NUCLEOTIDE SEQUENCE [LARGE SCALE GENOMIC DNA]</scope>
    <source>
        <strain evidence="2 3">DSM 14656</strain>
    </source>
</reference>